<dbReference type="Proteomes" id="UP000736164">
    <property type="component" value="Unassembled WGS sequence"/>
</dbReference>
<reference evidence="3" key="1">
    <citation type="journal article" date="2021" name="Cell">
        <title>Tracing the genetic footprints of vertebrate landing in non-teleost ray-finned fishes.</title>
        <authorList>
            <person name="Bi X."/>
            <person name="Wang K."/>
            <person name="Yang L."/>
            <person name="Pan H."/>
            <person name="Jiang H."/>
            <person name="Wei Q."/>
            <person name="Fang M."/>
            <person name="Yu H."/>
            <person name="Zhu C."/>
            <person name="Cai Y."/>
            <person name="He Y."/>
            <person name="Gan X."/>
            <person name="Zeng H."/>
            <person name="Yu D."/>
            <person name="Zhu Y."/>
            <person name="Jiang H."/>
            <person name="Qiu Q."/>
            <person name="Yang H."/>
            <person name="Zhang Y.E."/>
            <person name="Wang W."/>
            <person name="Zhu M."/>
            <person name="He S."/>
            <person name="Zhang G."/>
        </authorList>
    </citation>
    <scope>NUCLEOTIDE SEQUENCE</scope>
    <source>
        <strain evidence="3">Allg_001</strain>
    </source>
</reference>
<feature type="non-terminal residue" evidence="3">
    <location>
        <position position="201"/>
    </location>
</feature>
<proteinExistence type="predicted"/>
<dbReference type="GO" id="GO:0042981">
    <property type="term" value="P:regulation of apoptotic process"/>
    <property type="evidence" value="ECO:0007669"/>
    <property type="project" value="InterPro"/>
</dbReference>
<dbReference type="InterPro" id="IPR037939">
    <property type="entry name" value="CRADD"/>
</dbReference>
<dbReference type="Gene3D" id="1.10.533.10">
    <property type="entry name" value="Death Domain, Fas"/>
    <property type="match status" value="2"/>
</dbReference>
<protein>
    <submittedName>
        <fullName evidence="3">CRADD protein</fullName>
    </submittedName>
</protein>
<dbReference type="GO" id="GO:0002020">
    <property type="term" value="F:protease binding"/>
    <property type="evidence" value="ECO:0007669"/>
    <property type="project" value="InterPro"/>
</dbReference>
<organism evidence="3 4">
    <name type="scientific">Atractosteus spatula</name>
    <name type="common">Alligator gar</name>
    <name type="synonym">Lepisosteus spatula</name>
    <dbReference type="NCBI Taxonomy" id="7917"/>
    <lineage>
        <taxon>Eukaryota</taxon>
        <taxon>Metazoa</taxon>
        <taxon>Chordata</taxon>
        <taxon>Craniata</taxon>
        <taxon>Vertebrata</taxon>
        <taxon>Euteleostomi</taxon>
        <taxon>Actinopterygii</taxon>
        <taxon>Neopterygii</taxon>
        <taxon>Holostei</taxon>
        <taxon>Semionotiformes</taxon>
        <taxon>Lepisosteidae</taxon>
        <taxon>Atractosteus</taxon>
    </lineage>
</organism>
<dbReference type="PROSITE" id="PS50017">
    <property type="entry name" value="DEATH_DOMAIN"/>
    <property type="match status" value="1"/>
</dbReference>
<dbReference type="Pfam" id="PF00531">
    <property type="entry name" value="Death"/>
    <property type="match status" value="1"/>
</dbReference>
<dbReference type="PANTHER" id="PTHR15034">
    <property type="entry name" value="DEATH DOMAIN-CONTAINING PROTEIN CRADD"/>
    <property type="match status" value="1"/>
</dbReference>
<gene>
    <name evidence="3" type="primary">Cradd</name>
    <name evidence="3" type="ORF">GTO95_0001644</name>
</gene>
<sequence>MDRTHKQFLREHRLELSNQLVLIDTTIVQYLYQENILTESHVEEIRSRVTNKQKTLALLEILPTRGPRAFETFLESLKEEFPWVREKLLQDLENATSEVNSTEPLLQISEEMLNSVPSDKQLNKLVGRLGPEWETLLLDLGLSSNDIYRCKANHCLNVQSQALAAFVLWKQRFGKQATVRCLHNSLLTVEIDTSVVDDIFQ</sequence>
<dbReference type="InterPro" id="IPR001315">
    <property type="entry name" value="CARD"/>
</dbReference>
<keyword evidence="4" id="KW-1185">Reference proteome</keyword>
<feature type="domain" description="CARD" evidence="2">
    <location>
        <begin position="1"/>
        <end position="92"/>
    </location>
</feature>
<dbReference type="InterPro" id="IPR000488">
    <property type="entry name" value="Death_dom"/>
</dbReference>
<dbReference type="GO" id="GO:0070513">
    <property type="term" value="F:death domain binding"/>
    <property type="evidence" value="ECO:0007669"/>
    <property type="project" value="InterPro"/>
</dbReference>
<dbReference type="EMBL" id="JAAWVO010028486">
    <property type="protein sequence ID" value="MBN3316304.1"/>
    <property type="molecule type" value="Genomic_DNA"/>
</dbReference>
<comment type="caution">
    <text evidence="3">The sequence shown here is derived from an EMBL/GenBank/DDBJ whole genome shotgun (WGS) entry which is preliminary data.</text>
</comment>
<name>A0A8J7NMA2_ATRSP</name>
<evidence type="ECO:0000313" key="4">
    <source>
        <dbReference type="Proteomes" id="UP000736164"/>
    </source>
</evidence>
<accession>A0A8J7NMA2</accession>
<dbReference type="InterPro" id="IPR011029">
    <property type="entry name" value="DEATH-like_dom_sf"/>
</dbReference>
<dbReference type="SUPFAM" id="SSF47986">
    <property type="entry name" value="DEATH domain"/>
    <property type="match status" value="2"/>
</dbReference>
<dbReference type="AlphaFoldDB" id="A0A8J7NMA2"/>
<evidence type="ECO:0000259" key="1">
    <source>
        <dbReference type="PROSITE" id="PS50017"/>
    </source>
</evidence>
<evidence type="ECO:0000259" key="2">
    <source>
        <dbReference type="PROSITE" id="PS50209"/>
    </source>
</evidence>
<dbReference type="PROSITE" id="PS50209">
    <property type="entry name" value="CARD"/>
    <property type="match status" value="1"/>
</dbReference>
<dbReference type="SMART" id="SM00005">
    <property type="entry name" value="DEATH"/>
    <property type="match status" value="1"/>
</dbReference>
<feature type="non-terminal residue" evidence="3">
    <location>
        <position position="1"/>
    </location>
</feature>
<feature type="domain" description="Death" evidence="1">
    <location>
        <begin position="118"/>
        <end position="186"/>
    </location>
</feature>
<dbReference type="GO" id="GO:0007165">
    <property type="term" value="P:signal transduction"/>
    <property type="evidence" value="ECO:0007669"/>
    <property type="project" value="InterPro"/>
</dbReference>
<evidence type="ECO:0000313" key="3">
    <source>
        <dbReference type="EMBL" id="MBN3316304.1"/>
    </source>
</evidence>
<dbReference type="SMART" id="SM00114">
    <property type="entry name" value="CARD"/>
    <property type="match status" value="1"/>
</dbReference>
<dbReference type="Pfam" id="PF00619">
    <property type="entry name" value="CARD"/>
    <property type="match status" value="1"/>
</dbReference>
<dbReference type="PANTHER" id="PTHR15034:SF5">
    <property type="entry name" value="DEATH DOMAIN-CONTAINING PROTEIN CRADD"/>
    <property type="match status" value="1"/>
</dbReference>